<feature type="domain" description="Complex 1 LYR protein" evidence="2">
    <location>
        <begin position="93"/>
        <end position="139"/>
    </location>
</feature>
<evidence type="ECO:0000313" key="4">
    <source>
        <dbReference type="Proteomes" id="UP000018936"/>
    </source>
</evidence>
<dbReference type="Proteomes" id="UP000018936">
    <property type="component" value="Unassembled WGS sequence"/>
</dbReference>
<comment type="similarity">
    <text evidence="1">Belongs to the complex I LYR family.</text>
</comment>
<dbReference type="GO" id="GO:0090324">
    <property type="term" value="P:negative regulation of oxidative phosphorylation"/>
    <property type="evidence" value="ECO:0007669"/>
    <property type="project" value="InterPro"/>
</dbReference>
<dbReference type="PANTHER" id="PTHR21024">
    <property type="entry name" value="GROWTH HORMONE-INDUCIBLE SOLUBLE PROTEIN-RELATED"/>
    <property type="match status" value="1"/>
</dbReference>
<gene>
    <name evidence="3" type="primary">LYRM5</name>
    <name evidence="3" type="ORF">L345_10537</name>
</gene>
<dbReference type="InterPro" id="IPR008011">
    <property type="entry name" value="Complex1_LYR_dom"/>
</dbReference>
<feature type="non-terminal residue" evidence="3">
    <location>
        <position position="1"/>
    </location>
</feature>
<dbReference type="Pfam" id="PF05347">
    <property type="entry name" value="Complex1_LYR"/>
    <property type="match status" value="1"/>
</dbReference>
<dbReference type="InterPro" id="IPR052000">
    <property type="entry name" value="ETFRF1"/>
</dbReference>
<dbReference type="OrthoDB" id="10258445at2759"/>
<accession>V8NNQ2</accession>
<dbReference type="GO" id="GO:0022904">
    <property type="term" value="P:respiratory electron transport chain"/>
    <property type="evidence" value="ECO:0007669"/>
    <property type="project" value="TreeGrafter"/>
</dbReference>
<dbReference type="GO" id="GO:0005739">
    <property type="term" value="C:mitochondrion"/>
    <property type="evidence" value="ECO:0007669"/>
    <property type="project" value="TreeGrafter"/>
</dbReference>
<dbReference type="InterPro" id="IPR045296">
    <property type="entry name" value="Complex1_LYR_ETFRF1_LYRM5"/>
</dbReference>
<organism evidence="3 4">
    <name type="scientific">Ophiophagus hannah</name>
    <name type="common">King cobra</name>
    <name type="synonym">Naja hannah</name>
    <dbReference type="NCBI Taxonomy" id="8665"/>
    <lineage>
        <taxon>Eukaryota</taxon>
        <taxon>Metazoa</taxon>
        <taxon>Chordata</taxon>
        <taxon>Craniata</taxon>
        <taxon>Vertebrata</taxon>
        <taxon>Euteleostomi</taxon>
        <taxon>Lepidosauria</taxon>
        <taxon>Squamata</taxon>
        <taxon>Bifurcata</taxon>
        <taxon>Unidentata</taxon>
        <taxon>Episquamata</taxon>
        <taxon>Toxicofera</taxon>
        <taxon>Serpentes</taxon>
        <taxon>Colubroidea</taxon>
        <taxon>Elapidae</taxon>
        <taxon>Elapinae</taxon>
        <taxon>Ophiophagus</taxon>
    </lineage>
</organism>
<keyword evidence="4" id="KW-1185">Reference proteome</keyword>
<evidence type="ECO:0000256" key="1">
    <source>
        <dbReference type="ARBA" id="ARBA00009508"/>
    </source>
</evidence>
<dbReference type="EMBL" id="AZIM01002616">
    <property type="protein sequence ID" value="ETE63700.1"/>
    <property type="molecule type" value="Genomic_DNA"/>
</dbReference>
<evidence type="ECO:0000313" key="3">
    <source>
        <dbReference type="EMBL" id="ETE63700.1"/>
    </source>
</evidence>
<sequence length="163" mass="18835">MIAVFQYMRGCHIEGGRTRSNGWKPGIGCKYFYYWRGFFSAPPCSIFFASWASGKPPGQSNKTARAQLIVGTADRGRIPPLRVGLEDLQGPFQLLYLGKEYPKGADYFRTRLKAAFLKNKEVKDPEEIKKLIARGKFVIKELEALYFLRKYRALKQRYYEEDS</sequence>
<name>V8NNQ2_OPHHA</name>
<dbReference type="CDD" id="cd20265">
    <property type="entry name" value="Complex1_LYR_ETFRF1_LYRM5"/>
    <property type="match status" value="1"/>
</dbReference>
<dbReference type="AlphaFoldDB" id="V8NNQ2"/>
<reference evidence="3 4" key="1">
    <citation type="journal article" date="2013" name="Proc. Natl. Acad. Sci. U.S.A.">
        <title>The king cobra genome reveals dynamic gene evolution and adaptation in the snake venom system.</title>
        <authorList>
            <person name="Vonk F.J."/>
            <person name="Casewell N.R."/>
            <person name="Henkel C.V."/>
            <person name="Heimberg A.M."/>
            <person name="Jansen H.J."/>
            <person name="McCleary R.J."/>
            <person name="Kerkkamp H.M."/>
            <person name="Vos R.A."/>
            <person name="Guerreiro I."/>
            <person name="Calvete J.J."/>
            <person name="Wuster W."/>
            <person name="Woods A.E."/>
            <person name="Logan J.M."/>
            <person name="Harrison R.A."/>
            <person name="Castoe T.A."/>
            <person name="de Koning A.P."/>
            <person name="Pollock D.D."/>
            <person name="Yandell M."/>
            <person name="Calderon D."/>
            <person name="Renjifo C."/>
            <person name="Currier R.B."/>
            <person name="Salgado D."/>
            <person name="Pla D."/>
            <person name="Sanz L."/>
            <person name="Hyder A.S."/>
            <person name="Ribeiro J.M."/>
            <person name="Arntzen J.W."/>
            <person name="van den Thillart G.E."/>
            <person name="Boetzer M."/>
            <person name="Pirovano W."/>
            <person name="Dirks R.P."/>
            <person name="Spaink H.P."/>
            <person name="Duboule D."/>
            <person name="McGlinn E."/>
            <person name="Kini R.M."/>
            <person name="Richardson M.K."/>
        </authorList>
    </citation>
    <scope>NUCLEOTIDE SEQUENCE</scope>
    <source>
        <tissue evidence="3">Blood</tissue>
    </source>
</reference>
<dbReference type="PANTHER" id="PTHR21024:SF0">
    <property type="entry name" value="ELECTRON TRANSFER FLAVOPROTEIN REGULATORY FACTOR 1"/>
    <property type="match status" value="1"/>
</dbReference>
<protein>
    <submittedName>
        <fullName evidence="3">LYR motif-containing protein 5</fullName>
    </submittedName>
</protein>
<evidence type="ECO:0000259" key="2">
    <source>
        <dbReference type="Pfam" id="PF05347"/>
    </source>
</evidence>
<comment type="caution">
    <text evidence="3">The sequence shown here is derived from an EMBL/GenBank/DDBJ whole genome shotgun (WGS) entry which is preliminary data.</text>
</comment>
<proteinExistence type="inferred from homology"/>